<keyword evidence="1" id="KW-0472">Membrane</keyword>
<feature type="transmembrane region" description="Helical" evidence="1">
    <location>
        <begin position="117"/>
        <end position="136"/>
    </location>
</feature>
<accession>A0A517LC45</accession>
<feature type="transmembrane region" description="Helical" evidence="1">
    <location>
        <begin position="45"/>
        <end position="67"/>
    </location>
</feature>
<dbReference type="PANTHER" id="PTHR42109:SF2">
    <property type="entry name" value="INTEGRAL MEMBRANE PROTEIN"/>
    <property type="match status" value="1"/>
</dbReference>
<dbReference type="PANTHER" id="PTHR42109">
    <property type="entry name" value="UNPLACED GENOMIC SCAFFOLD UM_SCAF_CONTIG_1.265, WHOLE GENOME SHOTGUN SEQUENCE"/>
    <property type="match status" value="1"/>
</dbReference>
<feature type="transmembrane region" description="Helical" evidence="1">
    <location>
        <begin position="79"/>
        <end position="105"/>
    </location>
</feature>
<feature type="transmembrane region" description="Helical" evidence="1">
    <location>
        <begin position="230"/>
        <end position="255"/>
    </location>
</feature>
<feature type="domain" description="DUF7702" evidence="2">
    <location>
        <begin position="17"/>
        <end position="256"/>
    </location>
</feature>
<evidence type="ECO:0000313" key="4">
    <source>
        <dbReference type="Proteomes" id="UP000316270"/>
    </source>
</evidence>
<feature type="transmembrane region" description="Helical" evidence="1">
    <location>
        <begin position="18"/>
        <end position="38"/>
    </location>
</feature>
<keyword evidence="1" id="KW-0812">Transmembrane</keyword>
<protein>
    <recommendedName>
        <fullName evidence="2">DUF7702 domain-containing protein</fullName>
    </recommendedName>
</protein>
<evidence type="ECO:0000313" key="3">
    <source>
        <dbReference type="EMBL" id="QDS73211.1"/>
    </source>
</evidence>
<keyword evidence="4" id="KW-1185">Reference proteome</keyword>
<sequence>MSTLAIASKSGLLAIKQLAAAEVAIFSSLLIMTIYIAIKHGAKGVMVWHMLAGLESMAIIAAALRIAQNGNPRKYGGGVAFAVSGLQAMLCLVPIGLIYEVCLFIPTIGLWTNRLNLALFHVLPLMSIIIAQIFGAPKSHEARGDHSPVNATLAKLGFLVLLLDLVMLMVEGTYLLVFRVREATSYKITRQLKTLLYTMIAALPFGMIRLGHEVAYIFNPSQDRNLEIGAFGNMFFISFLMPIAFTIPLVIGGFLTRNIGSAHVGLVREDSRRAFGDEIELKAPLEEIEEQQHNRRTAGVWMR</sequence>
<organism evidence="3 4">
    <name type="scientific">Venturia effusa</name>
    <dbReference type="NCBI Taxonomy" id="50376"/>
    <lineage>
        <taxon>Eukaryota</taxon>
        <taxon>Fungi</taxon>
        <taxon>Dikarya</taxon>
        <taxon>Ascomycota</taxon>
        <taxon>Pezizomycotina</taxon>
        <taxon>Dothideomycetes</taxon>
        <taxon>Pleosporomycetidae</taxon>
        <taxon>Venturiales</taxon>
        <taxon>Venturiaceae</taxon>
        <taxon>Venturia</taxon>
    </lineage>
</organism>
<dbReference type="STRING" id="50376.A0A517LC45"/>
<dbReference type="InterPro" id="IPR056119">
    <property type="entry name" value="DUF7702"/>
</dbReference>
<dbReference type="EMBL" id="CP042193">
    <property type="protein sequence ID" value="QDS73211.1"/>
    <property type="molecule type" value="Genomic_DNA"/>
</dbReference>
<evidence type="ECO:0000259" key="2">
    <source>
        <dbReference type="Pfam" id="PF24800"/>
    </source>
</evidence>
<keyword evidence="1" id="KW-1133">Transmembrane helix</keyword>
<dbReference type="Pfam" id="PF24800">
    <property type="entry name" value="DUF7702"/>
    <property type="match status" value="1"/>
</dbReference>
<feature type="transmembrane region" description="Helical" evidence="1">
    <location>
        <begin position="156"/>
        <end position="180"/>
    </location>
</feature>
<name>A0A517LC45_9PEZI</name>
<gene>
    <name evidence="3" type="ORF">FKW77_003151</name>
</gene>
<dbReference type="OrthoDB" id="3915350at2759"/>
<proteinExistence type="predicted"/>
<dbReference type="AlphaFoldDB" id="A0A517LC45"/>
<evidence type="ECO:0000256" key="1">
    <source>
        <dbReference type="SAM" id="Phobius"/>
    </source>
</evidence>
<dbReference type="Proteomes" id="UP000316270">
    <property type="component" value="Chromosome 9"/>
</dbReference>
<reference evidence="3 4" key="1">
    <citation type="submission" date="2019-07" db="EMBL/GenBank/DDBJ databases">
        <title>Finished genome of Venturia effusa.</title>
        <authorList>
            <person name="Young C.A."/>
            <person name="Cox M.P."/>
            <person name="Ganley A.R.D."/>
            <person name="David W.J."/>
        </authorList>
    </citation>
    <scope>NUCLEOTIDE SEQUENCE [LARGE SCALE GENOMIC DNA]</scope>
    <source>
        <strain evidence="4">albino</strain>
    </source>
</reference>
<feature type="transmembrane region" description="Helical" evidence="1">
    <location>
        <begin position="192"/>
        <end position="210"/>
    </location>
</feature>